<comment type="caution">
    <text evidence="1">The sequence shown here is derived from an EMBL/GenBank/DDBJ whole genome shotgun (WGS) entry which is preliminary data.</text>
</comment>
<dbReference type="AlphaFoldDB" id="A0A642UH27"/>
<reference evidence="1" key="1">
    <citation type="journal article" date="2019" name="G3 (Bethesda)">
        <title>Genome Assemblies of Two Rare Opportunistic Yeast Pathogens: Diutina rugosa (syn. Candida rugosa) and Trichomonascus ciferrii (syn. Candida ciferrii).</title>
        <authorList>
            <person name="Mixao V."/>
            <person name="Saus E."/>
            <person name="Hansen A.P."/>
            <person name="Lass-Florl C."/>
            <person name="Gabaldon T."/>
        </authorList>
    </citation>
    <scope>NUCLEOTIDE SEQUENCE</scope>
    <source>
        <strain evidence="1">CBS 4856</strain>
    </source>
</reference>
<accession>A0A642UH27</accession>
<dbReference type="Proteomes" id="UP000761534">
    <property type="component" value="Unassembled WGS sequence"/>
</dbReference>
<protein>
    <submittedName>
        <fullName evidence="1">Uncharacterized protein</fullName>
    </submittedName>
</protein>
<dbReference type="VEuPathDB" id="FungiDB:TRICI_006463"/>
<evidence type="ECO:0000313" key="1">
    <source>
        <dbReference type="EMBL" id="KAA8898880.1"/>
    </source>
</evidence>
<keyword evidence="2" id="KW-1185">Reference proteome</keyword>
<evidence type="ECO:0000313" key="2">
    <source>
        <dbReference type="Proteomes" id="UP000761534"/>
    </source>
</evidence>
<proteinExistence type="predicted"/>
<gene>
    <name evidence="1" type="ORF">TRICI_006463</name>
</gene>
<sequence>MIMKVWSTCSEKEISDTLLEATVSEADGANMLGITGEVYDAESVTTTEEKCEKVVEKLALPLEDPYKVFSISSGNKFRNSIVRLLDANWCVRNLPRYLVPKIQQAKGVPEDYFSLVRTENLKSLEQDCMECELEERMLLSAEKVADIMVTVTKYIRRSAPMSLFDLIELQQKVKILLKWRDQQLDGISCELEVKGLFDIAYNSVPPNVIPNSVQDVRMKYPLAGGPVEAVSRQDIERLRLEAVADLIDVKRMLFNKVNQQKPKRDQVDGIIYGTRKEAGALRRMKHGRDDVQSEWPPRKRLMKTDAAFQRDEAALEDARDIMNKYKLKTYKRLRSYRLKRIIEKYDPSDIVEYINPSKFPKE</sequence>
<organism evidence="1 2">
    <name type="scientific">Trichomonascus ciferrii</name>
    <dbReference type="NCBI Taxonomy" id="44093"/>
    <lineage>
        <taxon>Eukaryota</taxon>
        <taxon>Fungi</taxon>
        <taxon>Dikarya</taxon>
        <taxon>Ascomycota</taxon>
        <taxon>Saccharomycotina</taxon>
        <taxon>Dipodascomycetes</taxon>
        <taxon>Dipodascales</taxon>
        <taxon>Trichomonascaceae</taxon>
        <taxon>Trichomonascus</taxon>
        <taxon>Trichomonascus ciferrii complex</taxon>
    </lineage>
</organism>
<name>A0A642UH27_9ASCO</name>
<dbReference type="EMBL" id="SWFS01000535">
    <property type="protein sequence ID" value="KAA8898880.1"/>
    <property type="molecule type" value="Genomic_DNA"/>
</dbReference>